<feature type="domain" description="THIF-type NAD/FAD binding fold" evidence="2">
    <location>
        <begin position="87"/>
        <end position="314"/>
    </location>
</feature>
<dbReference type="RefSeq" id="WP_031365890.1">
    <property type="nucleotide sequence ID" value="NZ_FPKS01000005.1"/>
</dbReference>
<protein>
    <submittedName>
        <fullName evidence="3">ThiF family protein</fullName>
    </submittedName>
</protein>
<feature type="transmembrane region" description="Helical" evidence="1">
    <location>
        <begin position="335"/>
        <end position="352"/>
    </location>
</feature>
<dbReference type="Proteomes" id="UP000185655">
    <property type="component" value="Unassembled WGS sequence"/>
</dbReference>
<keyword evidence="1" id="KW-0812">Transmembrane</keyword>
<dbReference type="EMBL" id="FPKS01000005">
    <property type="protein sequence ID" value="SFZ74397.1"/>
    <property type="molecule type" value="Genomic_DNA"/>
</dbReference>
<keyword evidence="1" id="KW-1133">Transmembrane helix</keyword>
<dbReference type="PANTHER" id="PTHR10953:SF102">
    <property type="entry name" value="ADENYLYLTRANSFERASE AND SULFURTRANSFERASE MOCS3"/>
    <property type="match status" value="1"/>
</dbReference>
<dbReference type="InterPro" id="IPR035985">
    <property type="entry name" value="Ubiquitin-activating_enz"/>
</dbReference>
<feature type="transmembrane region" description="Helical" evidence="1">
    <location>
        <begin position="387"/>
        <end position="409"/>
    </location>
</feature>
<reference evidence="3 4" key="1">
    <citation type="submission" date="2016-11" db="EMBL/GenBank/DDBJ databases">
        <authorList>
            <person name="Jaros S."/>
            <person name="Januszkiewicz K."/>
            <person name="Wedrychowicz H."/>
        </authorList>
    </citation>
    <scope>NUCLEOTIDE SEQUENCE [LARGE SCALE GENOMIC DNA]</scope>
    <source>
        <strain evidence="3 4">DSM 22330</strain>
    </source>
</reference>
<keyword evidence="1" id="KW-0472">Membrane</keyword>
<evidence type="ECO:0000313" key="4">
    <source>
        <dbReference type="Proteomes" id="UP000185655"/>
    </source>
</evidence>
<evidence type="ECO:0000256" key="1">
    <source>
        <dbReference type="SAM" id="Phobius"/>
    </source>
</evidence>
<dbReference type="GO" id="GO:0008641">
    <property type="term" value="F:ubiquitin-like modifier activating enzyme activity"/>
    <property type="evidence" value="ECO:0007669"/>
    <property type="project" value="InterPro"/>
</dbReference>
<dbReference type="STRING" id="1122154.SAMN02746068_01237"/>
<gene>
    <name evidence="3" type="ORF">SAMN02746068_01237</name>
</gene>
<dbReference type="InterPro" id="IPR000594">
    <property type="entry name" value="ThiF_NAD_FAD-bd"/>
</dbReference>
<feature type="transmembrane region" description="Helical" evidence="1">
    <location>
        <begin position="358"/>
        <end position="375"/>
    </location>
</feature>
<dbReference type="GO" id="GO:0005737">
    <property type="term" value="C:cytoplasm"/>
    <property type="evidence" value="ECO:0007669"/>
    <property type="project" value="TreeGrafter"/>
</dbReference>
<dbReference type="GO" id="GO:0016779">
    <property type="term" value="F:nucleotidyltransferase activity"/>
    <property type="evidence" value="ECO:0007669"/>
    <property type="project" value="TreeGrafter"/>
</dbReference>
<dbReference type="SUPFAM" id="SSF69572">
    <property type="entry name" value="Activating enzymes of the ubiquitin-like proteins"/>
    <property type="match status" value="1"/>
</dbReference>
<evidence type="ECO:0000259" key="2">
    <source>
        <dbReference type="Pfam" id="PF00899"/>
    </source>
</evidence>
<dbReference type="PANTHER" id="PTHR10953">
    <property type="entry name" value="UBIQUITIN-ACTIVATING ENZYME E1"/>
    <property type="match status" value="1"/>
</dbReference>
<dbReference type="AlphaFoldDB" id="A0A1K2HCK7"/>
<feature type="transmembrane region" description="Helical" evidence="1">
    <location>
        <begin position="421"/>
        <end position="442"/>
    </location>
</feature>
<dbReference type="Pfam" id="PF00899">
    <property type="entry name" value="ThiF"/>
    <property type="match status" value="1"/>
</dbReference>
<proteinExistence type="predicted"/>
<sequence>MQIYYPNPFILVLETEKNYVVKNGTKFEKVLVKTDYRHFINQFQKQEPMNMRELEVLFSQSELVELFSSHILLDSRLELSSEFSRTIGYFSLTSTESTYPKLKEKKILILGAGAIGTHLAWQLAAMGISKLIILDFDQIELSNLNRQLLYQHRDIEQNKVEILKKRLGEIFPELIVDVLHKRLSDLNDVREIVDSSFDLVVKAIDTPNEMTDWIGQVAFENKICMVQGGFIGTTGVVGPHYFPEKTPCYRCYPQEMKISRLSGTGATQSSMTELVAGKIGLDIMNMLQNQRTAYSGMYEFLDDVTNKIETVELELIEHCTVCNRNNSKQKTLPKIIDILYLMLVFIMPMIVTFNHLDVRFNLLGLAIFCIVYTLVQENEQKNFQLQFQAAVSYVISLFILNIFLGVIRFELTHWVVSIAQIGLQEMFLITASVAIFEGVAYVTKGVKKILI</sequence>
<dbReference type="InterPro" id="IPR045886">
    <property type="entry name" value="ThiF/MoeB/HesA"/>
</dbReference>
<organism evidence="3 4">
    <name type="scientific">Pseudolactococcus chungangensis CAU 28 = DSM 22330</name>
    <dbReference type="NCBI Taxonomy" id="1122154"/>
    <lineage>
        <taxon>Bacteria</taxon>
        <taxon>Bacillati</taxon>
        <taxon>Bacillota</taxon>
        <taxon>Bacilli</taxon>
        <taxon>Lactobacillales</taxon>
        <taxon>Streptococcaceae</taxon>
        <taxon>Pseudolactococcus</taxon>
    </lineage>
</organism>
<dbReference type="GO" id="GO:0004792">
    <property type="term" value="F:thiosulfate-cyanide sulfurtransferase activity"/>
    <property type="evidence" value="ECO:0007669"/>
    <property type="project" value="TreeGrafter"/>
</dbReference>
<dbReference type="OrthoDB" id="2217233at2"/>
<dbReference type="Gene3D" id="3.40.50.720">
    <property type="entry name" value="NAD(P)-binding Rossmann-like Domain"/>
    <property type="match status" value="1"/>
</dbReference>
<accession>A0A1K2HCK7</accession>
<evidence type="ECO:0000313" key="3">
    <source>
        <dbReference type="EMBL" id="SFZ74397.1"/>
    </source>
</evidence>
<name>A0A1K2HCK7_9LACT</name>